<dbReference type="OrthoDB" id="4075286at2"/>
<gene>
    <name evidence="1" type="ORF">F8O01_05330</name>
</gene>
<sequence length="344" mass="37824">MGARRARVENPLPFAHNGIVTSPRRGRPTLRTISEDLGVPTAGAGWDAWSPLCEFDHPIVRKTADSFGPDPANDLHEGAIRSSHTVQLLEVKQSRWRGAVWIDEATGQPWLVAAGVAKGGHRDHDDFYQRIKRADASGATSDWLPTETDQRQLRRERAAALMAEWELALQTAVCRELEAIIDGGERMFTIPHPKADEAAIGDATITVETTSEDAGRREELLLEVHLASAHLGSSLGWTATRRIIISIDPRETGWDVGGGILAPASGIDWIRARIHALRSFVEADELDVSVPNALTHYSHRRNIAHASVEGKGIRSLCGIFFVPTRDHEVLPKCAECDDRYSSLP</sequence>
<accession>A0A7J5BZD9</accession>
<evidence type="ECO:0000313" key="2">
    <source>
        <dbReference type="Proteomes" id="UP000467240"/>
    </source>
</evidence>
<evidence type="ECO:0000313" key="1">
    <source>
        <dbReference type="EMBL" id="KAB1659679.1"/>
    </source>
</evidence>
<dbReference type="Pfam" id="PF11238">
    <property type="entry name" value="DUF3039"/>
    <property type="match status" value="1"/>
</dbReference>
<dbReference type="Proteomes" id="UP000467240">
    <property type="component" value="Unassembled WGS sequence"/>
</dbReference>
<dbReference type="RefSeq" id="WP_158039843.1">
    <property type="nucleotide sequence ID" value="NZ_JACCFV010000001.1"/>
</dbReference>
<dbReference type="InterPro" id="IPR021400">
    <property type="entry name" value="DUF3039"/>
</dbReference>
<protein>
    <submittedName>
        <fullName evidence="1">DUF3039 domain-containing protein</fullName>
    </submittedName>
</protein>
<organism evidence="1 2">
    <name type="scientific">Pseudoclavibacter chungangensis</name>
    <dbReference type="NCBI Taxonomy" id="587635"/>
    <lineage>
        <taxon>Bacteria</taxon>
        <taxon>Bacillati</taxon>
        <taxon>Actinomycetota</taxon>
        <taxon>Actinomycetes</taxon>
        <taxon>Micrococcales</taxon>
        <taxon>Microbacteriaceae</taxon>
        <taxon>Pseudoclavibacter</taxon>
    </lineage>
</organism>
<dbReference type="EMBL" id="WBJZ01000005">
    <property type="protein sequence ID" value="KAB1659679.1"/>
    <property type="molecule type" value="Genomic_DNA"/>
</dbReference>
<comment type="caution">
    <text evidence="1">The sequence shown here is derived from an EMBL/GenBank/DDBJ whole genome shotgun (WGS) entry which is preliminary data.</text>
</comment>
<keyword evidence="2" id="KW-1185">Reference proteome</keyword>
<proteinExistence type="predicted"/>
<reference evidence="1 2" key="1">
    <citation type="submission" date="2019-09" db="EMBL/GenBank/DDBJ databases">
        <title>Phylogeny of genus Pseudoclavibacter and closely related genus.</title>
        <authorList>
            <person name="Li Y."/>
        </authorList>
    </citation>
    <scope>NUCLEOTIDE SEQUENCE [LARGE SCALE GENOMIC DNA]</scope>
    <source>
        <strain evidence="1 2">DSM 23821</strain>
    </source>
</reference>
<name>A0A7J5BZD9_9MICO</name>
<dbReference type="AlphaFoldDB" id="A0A7J5BZD9"/>